<reference evidence="1" key="1">
    <citation type="submission" date="2020-09" db="EMBL/GenBank/DDBJ databases">
        <title>New species isolated from human feces.</title>
        <authorList>
            <person name="Kitahara M."/>
            <person name="Shigeno Y."/>
            <person name="Shime M."/>
            <person name="Matsumoto Y."/>
            <person name="Nakamura S."/>
            <person name="Motooka D."/>
            <person name="Fukuoka S."/>
            <person name="Nishikawa H."/>
            <person name="Benno Y."/>
        </authorList>
    </citation>
    <scope>NUCLEOTIDE SEQUENCE</scope>
    <source>
        <strain evidence="1">MM35</strain>
    </source>
</reference>
<dbReference type="CDD" id="cd09757">
    <property type="entry name" value="Cas8c_I-C"/>
    <property type="match status" value="1"/>
</dbReference>
<dbReference type="InterPro" id="IPR010144">
    <property type="entry name" value="CRISPR-assoc_prot_Csd1-typ"/>
</dbReference>
<dbReference type="NCBIfam" id="TIGR01863">
    <property type="entry name" value="cas_Csd1"/>
    <property type="match status" value="1"/>
</dbReference>
<dbReference type="EMBL" id="AP023415">
    <property type="protein sequence ID" value="BCK78438.1"/>
    <property type="molecule type" value="Genomic_DNA"/>
</dbReference>
<protein>
    <submittedName>
        <fullName evidence="1">Type I-C CRISPR-associated protein Cas8c/Csd1</fullName>
    </submittedName>
</protein>
<evidence type="ECO:0000313" key="2">
    <source>
        <dbReference type="Proteomes" id="UP000681343"/>
    </source>
</evidence>
<evidence type="ECO:0000313" key="1">
    <source>
        <dbReference type="EMBL" id="BCK78438.1"/>
    </source>
</evidence>
<organism evidence="1 2">
    <name type="scientific">Vescimonas fastidiosa</name>
    <dbReference type="NCBI Taxonomy" id="2714353"/>
    <lineage>
        <taxon>Bacteria</taxon>
        <taxon>Bacillati</taxon>
        <taxon>Bacillota</taxon>
        <taxon>Clostridia</taxon>
        <taxon>Eubacteriales</taxon>
        <taxon>Oscillospiraceae</taxon>
        <taxon>Vescimonas</taxon>
    </lineage>
</organism>
<dbReference type="Proteomes" id="UP000681343">
    <property type="component" value="Chromosome"/>
</dbReference>
<accession>A0A810PNW3</accession>
<name>A0A810PNW3_9FIRM</name>
<keyword evidence="2" id="KW-1185">Reference proteome</keyword>
<gene>
    <name evidence="1" type="ORF">MM35RIKEN_06300</name>
</gene>
<dbReference type="RefSeq" id="WP_212819226.1">
    <property type="nucleotide sequence ID" value="NZ_AP023415.1"/>
</dbReference>
<dbReference type="Pfam" id="PF09709">
    <property type="entry name" value="Cas_Csd1"/>
    <property type="match status" value="1"/>
</dbReference>
<sequence length="580" mass="63817">MILQALTRYYEDLLAQGKIDAPGWAPAKISFALYLDENGGLTQVVPTMEDVTKGKKTVQQPQSMALPAAVKRTVGIAANFLWDNSSYLFGIDQKGKPERSRNCFAAAAKLHHAVLDGVDSPVAHSILAFFDNWKPENAAEHPALAGLLDEVISGGNLLFRAAGIYPQEDAAIREAWQRYRESGGTDAVRMQCLVTGREDEITAVHPSVKGVRDAQSSGAALVSFNAPAFCSYGHEQSFNAPVGKYAAFAYTAALNHLLADKENVQTIGDTTVVCWAEGAEDIYQTFGVAALFGGGKEGLSDDDLRAALKRLANGLPCDDLGIDPNRPFYILGLAPNAARLSVRFFLRDSFGALMKNVNDHYERMEIVRPSYEKFTYLPLWALLRETVNLNSRDKAPSPIMAGATARAIFSGGRYTASLLEATMLRIRAERHITWGRAAIIKAYYLKNPHEDCPKEVLTVSLNEASTNTAYTLGRLFSVYEAVQQTANPGINATIKDKYFNSAAAMPASIFPVLNNLYQKHLRKLEGGQRVYYDKQVMALKGILGESYPARMTLAQQGAFDLGYYHQTQKRFTKKEEENNV</sequence>
<dbReference type="AlphaFoldDB" id="A0A810PNW3"/>
<proteinExistence type="predicted"/>
<dbReference type="KEGG" id="vfa:MM35RIKEN_06300"/>